<evidence type="ECO:0000256" key="1">
    <source>
        <dbReference type="SAM" id="Coils"/>
    </source>
</evidence>
<reference evidence="4" key="1">
    <citation type="submission" date="2020-11" db="EMBL/GenBank/DDBJ databases">
        <title>Gallus gallus (Chicken) genome, bGalGal1, GRCg7b, maternal haplotype autosomes + Z &amp; W.</title>
        <authorList>
            <person name="Warren W."/>
            <person name="Formenti G."/>
            <person name="Fedrigo O."/>
            <person name="Haase B."/>
            <person name="Mountcastle J."/>
            <person name="Balacco J."/>
            <person name="Tracey A."/>
            <person name="Schneider V."/>
            <person name="Okimoto R."/>
            <person name="Cheng H."/>
            <person name="Hawken R."/>
            <person name="Howe K."/>
            <person name="Jarvis E.D."/>
        </authorList>
    </citation>
    <scope>NUCLEOTIDE SEQUENCE [LARGE SCALE GENOMIC DNA]</scope>
    <source>
        <strain evidence="4">Broiler</strain>
    </source>
</reference>
<evidence type="ECO:0000313" key="4">
    <source>
        <dbReference type="Ensembl" id="ENSGALP00010022396.1"/>
    </source>
</evidence>
<dbReference type="GO" id="GO:0008017">
    <property type="term" value="F:microtubule binding"/>
    <property type="evidence" value="ECO:0000318"/>
    <property type="project" value="GO_Central"/>
</dbReference>
<feature type="domain" description="HAUS augmin-like complex subunit 6 N-terminal" evidence="3">
    <location>
        <begin position="12"/>
        <end position="235"/>
    </location>
</feature>
<dbReference type="AlphaFoldDB" id="A0A8V0YWI3"/>
<dbReference type="GO" id="GO:0000226">
    <property type="term" value="P:microtubule cytoskeleton organization"/>
    <property type="evidence" value="ECO:0000318"/>
    <property type="project" value="GO_Central"/>
</dbReference>
<evidence type="ECO:0000256" key="2">
    <source>
        <dbReference type="SAM" id="MobiDB-lite"/>
    </source>
</evidence>
<evidence type="ECO:0000259" key="3">
    <source>
        <dbReference type="Pfam" id="PF14661"/>
    </source>
</evidence>
<dbReference type="GO" id="GO:0005813">
    <property type="term" value="C:centrosome"/>
    <property type="evidence" value="ECO:0007669"/>
    <property type="project" value="Ensembl"/>
</dbReference>
<dbReference type="InterPro" id="IPR028163">
    <property type="entry name" value="HAUS_6_N"/>
</dbReference>
<gene>
    <name evidence="4" type="primary">HAUS6</name>
</gene>
<dbReference type="FunCoup" id="A0A8V0YWI3">
    <property type="interactions" value="2033"/>
</dbReference>
<dbReference type="Ensembl" id="ENSGALT00010038726.1">
    <property type="protein sequence ID" value="ENSGALP00010022396.1"/>
    <property type="gene ID" value="ENSGALG00010016114.1"/>
</dbReference>
<reference evidence="4" key="3">
    <citation type="submission" date="2025-09" db="UniProtKB">
        <authorList>
            <consortium name="Ensembl"/>
        </authorList>
    </citation>
    <scope>IDENTIFICATION</scope>
    <source>
        <strain evidence="4">broiler</strain>
    </source>
</reference>
<evidence type="ECO:0000313" key="5">
    <source>
        <dbReference type="Proteomes" id="UP000000539"/>
    </source>
</evidence>
<dbReference type="GeneTree" id="ENSGT00390000008250"/>
<dbReference type="PANTHER" id="PTHR16151">
    <property type="entry name" value="HAUS AUGMIN-LIKE COMPLEX SUBUNIT 6"/>
    <property type="match status" value="1"/>
</dbReference>
<dbReference type="GO" id="GO:0007098">
    <property type="term" value="P:centrosome cycle"/>
    <property type="evidence" value="ECO:0007669"/>
    <property type="project" value="Ensembl"/>
</dbReference>
<sequence>MDVGWDWEKEHLWLYLLALGFDPKAAEMSAGTKLLLGANAFDMPNYSAFHVVAQFLFTKLDKKRAEDTFRNCLLPDVKPADPEFRKLCSSWLKQISSEEGSGVPQVGSSLFLSPAGGKFIHLMYRFARHVVVEDLRKSSAESNKPFVETIRCSPEDTCEANERCRAACNELLQILMRKDYIIQKYEKTSQCLIKEIEQMKSECAHLQQQLQKMEPKKQNKKDRAEKIQKVRSMWALIIETFMSLKKEMEIVDSVLEGRVDQYVFDGTNVDVNVPHLLVDKVESGTQEVCTGNLYEDEKLNFLTVIQLLNEALRILRDECSQFDSENYLQPIVNMTKLQNKMLLYLEAVRLRIEKQNFILKESNSRRQKEWIKKWESCPGWSSLYSQNLDLAVLQAVSEAEKECEDDVFCQNTGSDSDIPDLWDLSYEDSDGTLKSSMIDSLLTPTRRVSSKSSELSEASENKDLLTEKDLHTEPDSGKEKSVPPEISKDEEDELTLLESQENSEGPVTQADASVKKEDVLEKAREELAEQIAKMVTSESPQSGGERGIALDDLISSLDFNPFLTRKQIPRTPENLLTEIRNSWRKAIQSEDLSDAELVSTKEIIDAPVDASCTIQDKAAISLDGASSSSAVPDFSYPLSEQKSQGSCAEFTAQKQRMINQISESLLCEEIPGMPEDESSEEEELEDTVYGGSFTGKTEEQSCIYVEKSLSTPCVSSEDSSKMNTLPSNHLLDLMDKDLQCSASPVLSSDSCEVHDFGMLHETTSEELNSRSPNEFVKSESVFDFLDSIFIPDNTINKGNTQNLRPDLHFLLSRYEMLKKSMSGKEQELHEIPIGEESLSYFSDLSLTPEEGERDDLRLSLERFNLDEEFTEIISPVSLPDKNPSLSSLLTFSKQLEEAASHIHEIPLDLINKLKELLGWKGPQEIEFNLLLKQAPYNRLYW</sequence>
<dbReference type="OrthoDB" id="5575722at2759"/>
<feature type="compositionally biased region" description="Basic and acidic residues" evidence="2">
    <location>
        <begin position="459"/>
        <end position="482"/>
    </location>
</feature>
<dbReference type="Proteomes" id="UP000000539">
    <property type="component" value="Chromosome Z"/>
</dbReference>
<dbReference type="GO" id="GO:0051225">
    <property type="term" value="P:spindle assembly"/>
    <property type="evidence" value="ECO:0007669"/>
    <property type="project" value="Ensembl"/>
</dbReference>
<dbReference type="GO" id="GO:1990498">
    <property type="term" value="C:mitotic spindle microtubule"/>
    <property type="evidence" value="ECO:0000318"/>
    <property type="project" value="GO_Central"/>
</dbReference>
<name>A0A8V0YWI3_CHICK</name>
<dbReference type="PANTHER" id="PTHR16151:SF2">
    <property type="entry name" value="HAUS AUGMIN-LIKE COMPLEX SUBUNIT 6"/>
    <property type="match status" value="1"/>
</dbReference>
<accession>A0A8V0YWI3</accession>
<feature type="coiled-coil region" evidence="1">
    <location>
        <begin position="182"/>
        <end position="216"/>
    </location>
</feature>
<keyword evidence="5" id="KW-1185">Reference proteome</keyword>
<dbReference type="Pfam" id="PF14661">
    <property type="entry name" value="HAUS6_N"/>
    <property type="match status" value="1"/>
</dbReference>
<proteinExistence type="predicted"/>
<keyword evidence="1" id="KW-0175">Coiled coil</keyword>
<feature type="region of interest" description="Disordered" evidence="2">
    <location>
        <begin position="445"/>
        <end position="488"/>
    </location>
</feature>
<protein>
    <submittedName>
        <fullName evidence="4">HAUS augmin like complex subunit 6</fullName>
    </submittedName>
</protein>
<organism evidence="4 5">
    <name type="scientific">Gallus gallus</name>
    <name type="common">Chicken</name>
    <dbReference type="NCBI Taxonomy" id="9031"/>
    <lineage>
        <taxon>Eukaryota</taxon>
        <taxon>Metazoa</taxon>
        <taxon>Chordata</taxon>
        <taxon>Craniata</taxon>
        <taxon>Vertebrata</taxon>
        <taxon>Euteleostomi</taxon>
        <taxon>Archelosauria</taxon>
        <taxon>Archosauria</taxon>
        <taxon>Dinosauria</taxon>
        <taxon>Saurischia</taxon>
        <taxon>Theropoda</taxon>
        <taxon>Coelurosauria</taxon>
        <taxon>Aves</taxon>
        <taxon>Neognathae</taxon>
        <taxon>Galloanserae</taxon>
        <taxon>Galliformes</taxon>
        <taxon>Phasianidae</taxon>
        <taxon>Phasianinae</taxon>
        <taxon>Gallus</taxon>
    </lineage>
</organism>
<dbReference type="GO" id="GO:0070652">
    <property type="term" value="C:HAUS complex"/>
    <property type="evidence" value="ECO:0007669"/>
    <property type="project" value="Ensembl"/>
</dbReference>
<reference evidence="4" key="2">
    <citation type="submission" date="2025-08" db="UniProtKB">
        <authorList>
            <consortium name="Ensembl"/>
        </authorList>
    </citation>
    <scope>IDENTIFICATION</scope>
    <source>
        <strain evidence="4">broiler</strain>
    </source>
</reference>
<dbReference type="InterPro" id="IPR026797">
    <property type="entry name" value="HAUS_6"/>
</dbReference>